<protein>
    <recommendedName>
        <fullName evidence="3">Acyltransferase</fullName>
    </recommendedName>
</protein>
<keyword evidence="2" id="KW-1185">Reference proteome</keyword>
<comment type="caution">
    <text evidence="1">The sequence shown here is derived from an EMBL/GenBank/DDBJ whole genome shotgun (WGS) entry which is preliminary data.</text>
</comment>
<dbReference type="SUPFAM" id="SSF51161">
    <property type="entry name" value="Trimeric LpxA-like enzymes"/>
    <property type="match status" value="1"/>
</dbReference>
<evidence type="ECO:0000313" key="1">
    <source>
        <dbReference type="EMBL" id="RXJ54419.1"/>
    </source>
</evidence>
<sequence>MSYFFHTLKQYSIKQLFKRLIEEYVWWIVRNWPGYEGMLLRYWILKFLVKKIDGMCYISQGCTITNCRNIIIGKNFACNRNVIIDGTGGLTIGNDVGFGPNCVLLTHEHTMFTSKGYFVDQNYKSKLTSIGNNVWISSNCFLKAGVKIGDNVVIAANSHLIDDAPNGSKWIGNPAKNYYKVMREHIKK</sequence>
<gene>
    <name evidence="1" type="ORF">CRV04_11540</name>
</gene>
<dbReference type="OrthoDB" id="9815592at2"/>
<organism evidence="1 2">
    <name type="scientific">Candidatus Marinarcus aquaticus</name>
    <dbReference type="NCBI Taxonomy" id="2044504"/>
    <lineage>
        <taxon>Bacteria</taxon>
        <taxon>Pseudomonadati</taxon>
        <taxon>Campylobacterota</taxon>
        <taxon>Epsilonproteobacteria</taxon>
        <taxon>Campylobacterales</taxon>
        <taxon>Arcobacteraceae</taxon>
        <taxon>Candidatus Marinarcus</taxon>
    </lineage>
</organism>
<accession>A0A4Q0XQZ3</accession>
<dbReference type="Gene3D" id="2.160.10.10">
    <property type="entry name" value="Hexapeptide repeat proteins"/>
    <property type="match status" value="1"/>
</dbReference>
<reference evidence="1 2" key="1">
    <citation type="submission" date="2017-10" db="EMBL/GenBank/DDBJ databases">
        <title>Genomics of the genus Arcobacter.</title>
        <authorList>
            <person name="Perez-Cataluna A."/>
            <person name="Figueras M.J."/>
        </authorList>
    </citation>
    <scope>NUCLEOTIDE SEQUENCE [LARGE SCALE GENOMIC DNA]</scope>
    <source>
        <strain evidence="1 2">CECT 8987</strain>
    </source>
</reference>
<dbReference type="InterPro" id="IPR011004">
    <property type="entry name" value="Trimer_LpxA-like_sf"/>
</dbReference>
<dbReference type="AlphaFoldDB" id="A0A4Q0XQZ3"/>
<name>A0A4Q0XQZ3_9BACT</name>
<dbReference type="PANTHER" id="PTHR23416">
    <property type="entry name" value="SIALIC ACID SYNTHASE-RELATED"/>
    <property type="match status" value="1"/>
</dbReference>
<dbReference type="Proteomes" id="UP000290657">
    <property type="component" value="Unassembled WGS sequence"/>
</dbReference>
<evidence type="ECO:0000313" key="2">
    <source>
        <dbReference type="Proteomes" id="UP000290657"/>
    </source>
</evidence>
<dbReference type="Pfam" id="PF00132">
    <property type="entry name" value="Hexapep"/>
    <property type="match status" value="1"/>
</dbReference>
<proteinExistence type="predicted"/>
<dbReference type="CDD" id="cd04647">
    <property type="entry name" value="LbH_MAT_like"/>
    <property type="match status" value="1"/>
</dbReference>
<evidence type="ECO:0008006" key="3">
    <source>
        <dbReference type="Google" id="ProtNLM"/>
    </source>
</evidence>
<dbReference type="InterPro" id="IPR051159">
    <property type="entry name" value="Hexapeptide_acetyltransf"/>
</dbReference>
<dbReference type="InterPro" id="IPR001451">
    <property type="entry name" value="Hexapep"/>
</dbReference>
<dbReference type="EMBL" id="PDKN01000010">
    <property type="protein sequence ID" value="RXJ54419.1"/>
    <property type="molecule type" value="Genomic_DNA"/>
</dbReference>